<dbReference type="STRING" id="670307.HYPDE_41193"/>
<dbReference type="EMBL" id="CP005587">
    <property type="protein sequence ID" value="AGK59907.1"/>
    <property type="molecule type" value="Genomic_DNA"/>
</dbReference>
<dbReference type="HOGENOM" id="CLU_2058173_0_0_5"/>
<evidence type="ECO:0000313" key="1">
    <source>
        <dbReference type="EMBL" id="AGK59907.1"/>
    </source>
</evidence>
<dbReference type="KEGG" id="hdt:HYPDE_41193"/>
<accession>N0BCE8</accession>
<gene>
    <name evidence="1" type="ORF">HYPDE_41193</name>
</gene>
<sequence>MQDHFDAPHVGFAHNLFGKFEMEVLKTIVNTAEDGRFYLVDTVEKDGKLWLVTAWLEKGFLPERMVRIDDLRACKATPSPDGRQRAHYALDKPLPRALFDGSDLGDLKYQYEVRDGDEV</sequence>
<proteinExistence type="predicted"/>
<name>N0BCE8_9HYPH</name>
<dbReference type="AlphaFoldDB" id="N0BCE8"/>
<evidence type="ECO:0000313" key="2">
    <source>
        <dbReference type="Proteomes" id="UP000005952"/>
    </source>
</evidence>
<reference evidence="1 2" key="1">
    <citation type="journal article" date="2013" name="Genome Announc.">
        <title>Genome sequences for three denitrifying bacterial strains isolated from a uranium- and nitrate-contaminated subsurface environment.</title>
        <authorList>
            <person name="Venkatramanan R."/>
            <person name="Prakash O."/>
            <person name="Woyke T."/>
            <person name="Chain P."/>
            <person name="Goodwin L.A."/>
            <person name="Watson D."/>
            <person name="Brooks S."/>
            <person name="Kostka J.E."/>
            <person name="Green S.J."/>
        </authorList>
    </citation>
    <scope>NUCLEOTIDE SEQUENCE [LARGE SCALE GENOMIC DNA]</scope>
    <source>
        <strain evidence="1 2">1NES1</strain>
    </source>
</reference>
<organism evidence="1 2">
    <name type="scientific">Hyphomicrobium denitrificans 1NES1</name>
    <dbReference type="NCBI Taxonomy" id="670307"/>
    <lineage>
        <taxon>Bacteria</taxon>
        <taxon>Pseudomonadati</taxon>
        <taxon>Pseudomonadota</taxon>
        <taxon>Alphaproteobacteria</taxon>
        <taxon>Hyphomicrobiales</taxon>
        <taxon>Hyphomicrobiaceae</taxon>
        <taxon>Hyphomicrobium</taxon>
    </lineage>
</organism>
<dbReference type="Proteomes" id="UP000005952">
    <property type="component" value="Chromosome"/>
</dbReference>
<protein>
    <submittedName>
        <fullName evidence="1">Uncharacterized protein</fullName>
    </submittedName>
</protein>
<keyword evidence="2" id="KW-1185">Reference proteome</keyword>